<name>A0AAD4N3Q5_9BILA</name>
<sequence>MYSGGTKGLSNSTSSSAPIKSSLLLASHYKPLAKLTRTLLNSKRKRPTKKSYKGHTKSLNTNLGPFSTWCPRGLDLHFKPSPLRLGYNTGVNQIQLPRSLQRPSAFTFGYASGLVQRRITRQTSASLLHTGELALLKAHSLRLRQLSTAHKAAVLRFLEAAQLSDEDSIHRSKRTLSNLSAEASQLEQKRLIRRYSIGTLSIRRSTRPPIATLKHRLTLRGLNCYRPASRKHHPTNAKRLQQKRRLSARSASQTSSIPLQSVRS</sequence>
<feature type="compositionally biased region" description="Polar residues" evidence="1">
    <location>
        <begin position="249"/>
        <end position="264"/>
    </location>
</feature>
<evidence type="ECO:0000256" key="1">
    <source>
        <dbReference type="SAM" id="MobiDB-lite"/>
    </source>
</evidence>
<evidence type="ECO:0000313" key="2">
    <source>
        <dbReference type="EMBL" id="KAI1710547.1"/>
    </source>
</evidence>
<accession>A0AAD4N3Q5</accession>
<protein>
    <submittedName>
        <fullName evidence="2">Uncharacterized protein</fullName>
    </submittedName>
</protein>
<gene>
    <name evidence="2" type="ORF">DdX_10606</name>
</gene>
<reference evidence="2" key="1">
    <citation type="submission" date="2022-01" db="EMBL/GenBank/DDBJ databases">
        <title>Genome Sequence Resource for Two Populations of Ditylenchus destructor, the Migratory Endoparasitic Phytonematode.</title>
        <authorList>
            <person name="Zhang H."/>
            <person name="Lin R."/>
            <person name="Xie B."/>
        </authorList>
    </citation>
    <scope>NUCLEOTIDE SEQUENCE</scope>
    <source>
        <strain evidence="2">BazhouSP</strain>
    </source>
</reference>
<dbReference type="Proteomes" id="UP001201812">
    <property type="component" value="Unassembled WGS sequence"/>
</dbReference>
<proteinExistence type="predicted"/>
<feature type="region of interest" description="Disordered" evidence="1">
    <location>
        <begin position="226"/>
        <end position="264"/>
    </location>
</feature>
<comment type="caution">
    <text evidence="2">The sequence shown here is derived from an EMBL/GenBank/DDBJ whole genome shotgun (WGS) entry which is preliminary data.</text>
</comment>
<evidence type="ECO:0000313" key="3">
    <source>
        <dbReference type="Proteomes" id="UP001201812"/>
    </source>
</evidence>
<keyword evidence="3" id="KW-1185">Reference proteome</keyword>
<feature type="compositionally biased region" description="Basic residues" evidence="1">
    <location>
        <begin position="228"/>
        <end position="247"/>
    </location>
</feature>
<dbReference type="EMBL" id="JAKKPZ010000025">
    <property type="protein sequence ID" value="KAI1710547.1"/>
    <property type="molecule type" value="Genomic_DNA"/>
</dbReference>
<dbReference type="AlphaFoldDB" id="A0AAD4N3Q5"/>
<organism evidence="2 3">
    <name type="scientific">Ditylenchus destructor</name>
    <dbReference type="NCBI Taxonomy" id="166010"/>
    <lineage>
        <taxon>Eukaryota</taxon>
        <taxon>Metazoa</taxon>
        <taxon>Ecdysozoa</taxon>
        <taxon>Nematoda</taxon>
        <taxon>Chromadorea</taxon>
        <taxon>Rhabditida</taxon>
        <taxon>Tylenchina</taxon>
        <taxon>Tylenchomorpha</taxon>
        <taxon>Sphaerularioidea</taxon>
        <taxon>Anguinidae</taxon>
        <taxon>Anguininae</taxon>
        <taxon>Ditylenchus</taxon>
    </lineage>
</organism>